<dbReference type="EMBL" id="CADCTQ010000456">
    <property type="protein sequence ID" value="CAA9301947.1"/>
    <property type="molecule type" value="Genomic_DNA"/>
</dbReference>
<proteinExistence type="predicted"/>
<sequence>MEILSAGTVLCVPTQRTVRAVAQVGVGTPNTLAGWDAALKFFRKILLHKHL</sequence>
<evidence type="ECO:0000313" key="1">
    <source>
        <dbReference type="EMBL" id="CAA9301947.1"/>
    </source>
</evidence>
<gene>
    <name evidence="1" type="ORF">AVDCRST_MAG56-5500</name>
</gene>
<name>A0A6J4KEM6_9SPHI</name>
<reference evidence="1" key="1">
    <citation type="submission" date="2020-02" db="EMBL/GenBank/DDBJ databases">
        <authorList>
            <person name="Meier V. D."/>
        </authorList>
    </citation>
    <scope>NUCLEOTIDE SEQUENCE</scope>
    <source>
        <strain evidence="1">AVDCRST_MAG56</strain>
    </source>
</reference>
<organism evidence="1">
    <name type="scientific">uncultured Cytophagales bacterium</name>
    <dbReference type="NCBI Taxonomy" id="158755"/>
    <lineage>
        <taxon>Bacteria</taxon>
        <taxon>Pseudomonadati</taxon>
        <taxon>Bacteroidota</taxon>
        <taxon>Sphingobacteriia</taxon>
        <taxon>Sphingobacteriales</taxon>
        <taxon>environmental samples</taxon>
    </lineage>
</organism>
<dbReference type="AlphaFoldDB" id="A0A6J4KEM6"/>
<accession>A0A6J4KEM6</accession>
<protein>
    <submittedName>
        <fullName evidence="1">Uncharacterized protein</fullName>
    </submittedName>
</protein>